<reference evidence="1" key="1">
    <citation type="submission" date="2020-05" db="EMBL/GenBank/DDBJ databases">
        <title>Mycena genomes resolve the evolution of fungal bioluminescence.</title>
        <authorList>
            <person name="Tsai I.J."/>
        </authorList>
    </citation>
    <scope>NUCLEOTIDE SEQUENCE</scope>
    <source>
        <strain evidence="1">160909Yilan</strain>
    </source>
</reference>
<sequence length="249" mass="26989">MGSPSIPDVLIGEAAPLNPKTAGDCQDKAGVCSPTVPAARTVEDAISTRNILLTRFPLELVHFILDHAEYWVRISAKRKDEIAVCASAVFHANASVEYLITIPIVNRGPEDVRLKVARVEFTIVSHDQGWCDEPGLKGTYEGYTWFAAAIMRPDAADSPVAHVPNPTGPKGSKNWEIQRNFCASGEWRRHVVVWNEAGETVKGTGAGTGEGFIPSLAPGDRIAVIARALCPGRVNWVQSADVSLYYRLA</sequence>
<keyword evidence="2" id="KW-1185">Reference proteome</keyword>
<gene>
    <name evidence="1" type="ORF">MSAN_01705700</name>
</gene>
<dbReference type="EMBL" id="JACAZH010000015">
    <property type="protein sequence ID" value="KAF7349785.1"/>
    <property type="molecule type" value="Genomic_DNA"/>
</dbReference>
<organism evidence="1 2">
    <name type="scientific">Mycena sanguinolenta</name>
    <dbReference type="NCBI Taxonomy" id="230812"/>
    <lineage>
        <taxon>Eukaryota</taxon>
        <taxon>Fungi</taxon>
        <taxon>Dikarya</taxon>
        <taxon>Basidiomycota</taxon>
        <taxon>Agaricomycotina</taxon>
        <taxon>Agaricomycetes</taxon>
        <taxon>Agaricomycetidae</taxon>
        <taxon>Agaricales</taxon>
        <taxon>Marasmiineae</taxon>
        <taxon>Mycenaceae</taxon>
        <taxon>Mycena</taxon>
    </lineage>
</organism>
<protein>
    <submittedName>
        <fullName evidence="1">Ankyrin repeat-containing domain</fullName>
    </submittedName>
</protein>
<evidence type="ECO:0000313" key="1">
    <source>
        <dbReference type="EMBL" id="KAF7349785.1"/>
    </source>
</evidence>
<proteinExistence type="predicted"/>
<dbReference type="OrthoDB" id="66095at2759"/>
<dbReference type="Proteomes" id="UP000623467">
    <property type="component" value="Unassembled WGS sequence"/>
</dbReference>
<evidence type="ECO:0000313" key="2">
    <source>
        <dbReference type="Proteomes" id="UP000623467"/>
    </source>
</evidence>
<dbReference type="AlphaFoldDB" id="A0A8H6XWZ4"/>
<accession>A0A8H6XWZ4</accession>
<comment type="caution">
    <text evidence="1">The sequence shown here is derived from an EMBL/GenBank/DDBJ whole genome shotgun (WGS) entry which is preliminary data.</text>
</comment>
<name>A0A8H6XWZ4_9AGAR</name>